<evidence type="ECO:0000313" key="5">
    <source>
        <dbReference type="Proteomes" id="UP000085678"/>
    </source>
</evidence>
<evidence type="ECO:0000256" key="2">
    <source>
        <dbReference type="ARBA" id="ARBA00022737"/>
    </source>
</evidence>
<dbReference type="STRING" id="7574.A0A1S3HTQ0"/>
<feature type="region of interest" description="Disordered" evidence="3">
    <location>
        <begin position="574"/>
        <end position="595"/>
    </location>
</feature>
<dbReference type="InterPro" id="IPR055414">
    <property type="entry name" value="LRR_R13L4/SHOC2-like"/>
</dbReference>
<gene>
    <name evidence="6 7 8" type="primary">LOC106157350</name>
</gene>
<keyword evidence="1" id="KW-0433">Leucine-rich repeat</keyword>
<dbReference type="Pfam" id="PF13855">
    <property type="entry name" value="LRR_8"/>
    <property type="match status" value="1"/>
</dbReference>
<feature type="domain" description="Disease resistance R13L4/SHOC-2-like LRR" evidence="4">
    <location>
        <begin position="182"/>
        <end position="333"/>
    </location>
</feature>
<reference evidence="6 7" key="1">
    <citation type="submission" date="2025-04" db="UniProtKB">
        <authorList>
            <consortium name="RefSeq"/>
        </authorList>
    </citation>
    <scope>IDENTIFICATION</scope>
    <source>
        <tissue evidence="6 7">Gonads</tissue>
    </source>
</reference>
<dbReference type="SUPFAM" id="SSF52058">
    <property type="entry name" value="L domain-like"/>
    <property type="match status" value="1"/>
</dbReference>
<dbReference type="InterPro" id="IPR001611">
    <property type="entry name" value="Leu-rich_rpt"/>
</dbReference>
<dbReference type="RefSeq" id="XP_013388432.1">
    <property type="nucleotide sequence ID" value="XM_013532978.1"/>
</dbReference>
<evidence type="ECO:0000313" key="6">
    <source>
        <dbReference type="RefSeq" id="XP_013388431.1"/>
    </source>
</evidence>
<dbReference type="PANTHER" id="PTHR48051:SF46">
    <property type="entry name" value="LEUCINE RICH REPEAT-CONTAINING DOMAIN PROTEIN"/>
    <property type="match status" value="1"/>
</dbReference>
<dbReference type="PROSITE" id="PS51450">
    <property type="entry name" value="LRR"/>
    <property type="match status" value="4"/>
</dbReference>
<dbReference type="PANTHER" id="PTHR48051">
    <property type="match status" value="1"/>
</dbReference>
<dbReference type="GeneID" id="106157350"/>
<proteinExistence type="predicted"/>
<evidence type="ECO:0000259" key="4">
    <source>
        <dbReference type="Pfam" id="PF23598"/>
    </source>
</evidence>
<dbReference type="KEGG" id="lak:106157350"/>
<accession>A0A1S3HTQ0</accession>
<dbReference type="Gene3D" id="3.80.10.10">
    <property type="entry name" value="Ribonuclease Inhibitor"/>
    <property type="match status" value="5"/>
</dbReference>
<evidence type="ECO:0000256" key="1">
    <source>
        <dbReference type="ARBA" id="ARBA00022614"/>
    </source>
</evidence>
<dbReference type="SMART" id="SM00369">
    <property type="entry name" value="LRR_TYP"/>
    <property type="match status" value="15"/>
</dbReference>
<organism evidence="5 8">
    <name type="scientific">Lingula anatina</name>
    <name type="common">Brachiopod</name>
    <name type="synonym">Lingula unguis</name>
    <dbReference type="NCBI Taxonomy" id="7574"/>
    <lineage>
        <taxon>Eukaryota</taxon>
        <taxon>Metazoa</taxon>
        <taxon>Spiralia</taxon>
        <taxon>Lophotrochozoa</taxon>
        <taxon>Brachiopoda</taxon>
        <taxon>Linguliformea</taxon>
        <taxon>Lingulata</taxon>
        <taxon>Lingulida</taxon>
        <taxon>Linguloidea</taxon>
        <taxon>Lingulidae</taxon>
        <taxon>Lingula</taxon>
    </lineage>
</organism>
<dbReference type="GO" id="GO:0005737">
    <property type="term" value="C:cytoplasm"/>
    <property type="evidence" value="ECO:0007669"/>
    <property type="project" value="TreeGrafter"/>
</dbReference>
<dbReference type="InterPro" id="IPR050216">
    <property type="entry name" value="LRR_domain-containing"/>
</dbReference>
<dbReference type="InterPro" id="IPR032675">
    <property type="entry name" value="LRR_dom_sf"/>
</dbReference>
<keyword evidence="5" id="KW-1185">Reference proteome</keyword>
<keyword evidence="2" id="KW-0677">Repeat</keyword>
<evidence type="ECO:0000313" key="7">
    <source>
        <dbReference type="RefSeq" id="XP_013388432.1"/>
    </source>
</evidence>
<name>A0A1S3HTQ0_LINAN</name>
<dbReference type="OMA" id="NDEWIAM"/>
<evidence type="ECO:0000313" key="8">
    <source>
        <dbReference type="RefSeq" id="XP_013388434.1"/>
    </source>
</evidence>
<sequence>MEKVEELIRCYETRKSTNSSSDGTQNKTTLSLNSLDLKVIPTTVLKLSFLTHLYLDYNDITHLPDNLGQCLTSLELISLIGNQLSSLPESVGEMTKLEQIFLNENQITQLPASLSGLQKLKVLNFIGNELTSLPDDFGHLISLEQVYGEENRLRLLPDSICSLGELQVLDLFGNKIKSLPDNIGQLINLQVLNLRENALLSLPSSFKDLCSLKQLDLSYNSLQYLPEDFLSSHSLVKLYVDKNELKCCPPWISDMPNLEELSLKSNLLSGQSLSDSFGDNCKKLKVLRLSGNFMKKLPDSLGQLQNLEYIHCGSFLDELERGNFQNGNHLQYLPDNFGWLTKLTEVRFDENHLHALPENIGGLISLRFLDLGQNILRVLPESFGQLQSLEVCLLSRNQIQILPESFGNLTSLIEFRVDNNLLARLPESFCKLTQLKTLDLFHNRLEVIPQALSYLTNLVRLDLNENNFGLPVEEIPSILINSKYAPRDKALSHNWRGRGRKDQTEIEVTKVESTVDKNEAETEQEIPWNPIILNIAMRRNMSLWKSHESGATKREKFRREDVVWRQPELENRNVESSDEEWETLPEISSSDLSSSMGSVVTSSIEGYSIGDTAIRDLILQSKDDEEMEDWDQEADEDPYYSVPIYKHQTVYPRDTSPVDHLFVPDDIHVPAICRPQVSFPVEEGQFDDVDNEDDNW</sequence>
<dbReference type="SUPFAM" id="SSF52047">
    <property type="entry name" value="RNI-like"/>
    <property type="match status" value="1"/>
</dbReference>
<dbReference type="OrthoDB" id="2021138at2759"/>
<dbReference type="SMART" id="SM00364">
    <property type="entry name" value="LRR_BAC"/>
    <property type="match status" value="13"/>
</dbReference>
<dbReference type="RefSeq" id="XP_013388431.1">
    <property type="nucleotide sequence ID" value="XM_013532977.1"/>
</dbReference>
<dbReference type="AlphaFoldDB" id="A0A1S3HTQ0"/>
<dbReference type="RefSeq" id="XP_013388434.1">
    <property type="nucleotide sequence ID" value="XM_013532980.1"/>
</dbReference>
<dbReference type="SMART" id="SM00365">
    <property type="entry name" value="LRR_SD22"/>
    <property type="match status" value="5"/>
</dbReference>
<protein>
    <submittedName>
        <fullName evidence="6 7">Leucine-rich repeat protein SHOC-2</fullName>
    </submittedName>
</protein>
<dbReference type="Pfam" id="PF23598">
    <property type="entry name" value="LRR_14"/>
    <property type="match status" value="1"/>
</dbReference>
<evidence type="ECO:0000256" key="3">
    <source>
        <dbReference type="SAM" id="MobiDB-lite"/>
    </source>
</evidence>
<dbReference type="Proteomes" id="UP000085678">
    <property type="component" value="Unplaced"/>
</dbReference>
<dbReference type="InterPro" id="IPR003591">
    <property type="entry name" value="Leu-rich_rpt_typical-subtyp"/>
</dbReference>